<feature type="transmembrane region" description="Helical" evidence="2">
    <location>
        <begin position="80"/>
        <end position="101"/>
    </location>
</feature>
<feature type="region of interest" description="Disordered" evidence="1">
    <location>
        <begin position="10"/>
        <end position="31"/>
    </location>
</feature>
<proteinExistence type="predicted"/>
<feature type="transmembrane region" description="Helical" evidence="2">
    <location>
        <begin position="342"/>
        <end position="365"/>
    </location>
</feature>
<comment type="caution">
    <text evidence="3">The sequence shown here is derived from an EMBL/GenBank/DDBJ whole genome shotgun (WGS) entry which is preliminary data.</text>
</comment>
<feature type="non-terminal residue" evidence="3">
    <location>
        <position position="404"/>
    </location>
</feature>
<feature type="region of interest" description="Disordered" evidence="1">
    <location>
        <begin position="380"/>
        <end position="404"/>
    </location>
</feature>
<keyword evidence="2" id="KW-0472">Membrane</keyword>
<protein>
    <submittedName>
        <fullName evidence="3">Uncharacterized protein</fullName>
    </submittedName>
</protein>
<feature type="transmembrane region" description="Helical" evidence="2">
    <location>
        <begin position="38"/>
        <end position="60"/>
    </location>
</feature>
<evidence type="ECO:0000313" key="4">
    <source>
        <dbReference type="Proteomes" id="UP001177023"/>
    </source>
</evidence>
<feature type="transmembrane region" description="Helical" evidence="2">
    <location>
        <begin position="227"/>
        <end position="255"/>
    </location>
</feature>
<dbReference type="AlphaFoldDB" id="A0AA36CRR2"/>
<evidence type="ECO:0000256" key="1">
    <source>
        <dbReference type="SAM" id="MobiDB-lite"/>
    </source>
</evidence>
<reference evidence="3" key="1">
    <citation type="submission" date="2023-06" db="EMBL/GenBank/DDBJ databases">
        <authorList>
            <person name="Delattre M."/>
        </authorList>
    </citation>
    <scope>NUCLEOTIDE SEQUENCE</scope>
    <source>
        <strain evidence="3">AF72</strain>
    </source>
</reference>
<feature type="transmembrane region" description="Helical" evidence="2">
    <location>
        <begin position="276"/>
        <end position="300"/>
    </location>
</feature>
<feature type="transmembrane region" description="Helical" evidence="2">
    <location>
        <begin position="146"/>
        <end position="165"/>
    </location>
</feature>
<evidence type="ECO:0000256" key="2">
    <source>
        <dbReference type="SAM" id="Phobius"/>
    </source>
</evidence>
<dbReference type="Proteomes" id="UP001177023">
    <property type="component" value="Unassembled WGS sequence"/>
</dbReference>
<keyword evidence="4" id="KW-1185">Reference proteome</keyword>
<keyword evidence="2" id="KW-0812">Transmembrane</keyword>
<feature type="transmembrane region" description="Helical" evidence="2">
    <location>
        <begin position="185"/>
        <end position="207"/>
    </location>
</feature>
<feature type="compositionally biased region" description="Low complexity" evidence="1">
    <location>
        <begin position="14"/>
        <end position="23"/>
    </location>
</feature>
<sequence>MDSVPFDKLSMVLPPDSFPSTPGTPGGPPARKRCSARATALGVFFIAAIILTPIVLRTVVPRSFKAANHTFVDELQPVYGVVYGISAPILILFLYLTLVGIRSLDVRRWLVVHVTCWMIWELVQSTEGNTHSPWAGWLGLETDVNTAWPLVCYAALFCGLCLLYIESIVTSIMWACAAKARYGIVYNAVWLFLYLPLPNAIIAFCWWAKFIADPAEYTWWYDPVEALFSITAILSWLLMTIYLVVILVLSLALPFCCRKRKDAHREMGAFPIGKMWLTLIYGLVPQVLIMPTSLVPLMTFMTTNFQDLLLSIMNWVTGSSSGGGSSWLMTYGLKFLGYQTYYVLYLPVVMCFLALVCFPCFWRAFIVLLTCGRLCASNKSKRFGSSPPPSYPGAVDVKDGPPKF</sequence>
<gene>
    <name evidence="3" type="ORF">MSPICULIGERA_LOCUS12132</name>
</gene>
<keyword evidence="2" id="KW-1133">Transmembrane helix</keyword>
<feature type="transmembrane region" description="Helical" evidence="2">
    <location>
        <begin position="108"/>
        <end position="126"/>
    </location>
</feature>
<organism evidence="3 4">
    <name type="scientific">Mesorhabditis spiculigera</name>
    <dbReference type="NCBI Taxonomy" id="96644"/>
    <lineage>
        <taxon>Eukaryota</taxon>
        <taxon>Metazoa</taxon>
        <taxon>Ecdysozoa</taxon>
        <taxon>Nematoda</taxon>
        <taxon>Chromadorea</taxon>
        <taxon>Rhabditida</taxon>
        <taxon>Rhabditina</taxon>
        <taxon>Rhabditomorpha</taxon>
        <taxon>Rhabditoidea</taxon>
        <taxon>Rhabditidae</taxon>
        <taxon>Mesorhabditinae</taxon>
        <taxon>Mesorhabditis</taxon>
    </lineage>
</organism>
<evidence type="ECO:0000313" key="3">
    <source>
        <dbReference type="EMBL" id="CAJ0573783.1"/>
    </source>
</evidence>
<dbReference type="EMBL" id="CATQJA010002622">
    <property type="protein sequence ID" value="CAJ0573783.1"/>
    <property type="molecule type" value="Genomic_DNA"/>
</dbReference>
<accession>A0AA36CRR2</accession>
<name>A0AA36CRR2_9BILA</name>